<evidence type="ECO:0000256" key="3">
    <source>
        <dbReference type="ARBA" id="ARBA00005349"/>
    </source>
</evidence>
<evidence type="ECO:0000313" key="9">
    <source>
        <dbReference type="EMBL" id="MBB4012831.1"/>
    </source>
</evidence>
<evidence type="ECO:0000256" key="6">
    <source>
        <dbReference type="ARBA" id="ARBA00023002"/>
    </source>
</evidence>
<comment type="caution">
    <text evidence="9">The sequence shown here is derived from an EMBL/GenBank/DDBJ whole genome shotgun (WGS) entry which is preliminary data.</text>
</comment>
<evidence type="ECO:0000313" key="10">
    <source>
        <dbReference type="Proteomes" id="UP000561045"/>
    </source>
</evidence>
<dbReference type="InterPro" id="IPR036188">
    <property type="entry name" value="FAD/NAD-bd_sf"/>
</dbReference>
<dbReference type="PANTHER" id="PTHR43876">
    <property type="entry name" value="UBIQUINONE BIOSYNTHESIS MONOOXYGENASE COQ6, MITOCHONDRIAL"/>
    <property type="match status" value="1"/>
</dbReference>
<dbReference type="AlphaFoldDB" id="A0A840BH03"/>
<evidence type="ECO:0000256" key="5">
    <source>
        <dbReference type="ARBA" id="ARBA00022827"/>
    </source>
</evidence>
<dbReference type="GO" id="GO:0071949">
    <property type="term" value="F:FAD binding"/>
    <property type="evidence" value="ECO:0007669"/>
    <property type="project" value="InterPro"/>
</dbReference>
<dbReference type="UniPathway" id="UPA00232"/>
<evidence type="ECO:0000256" key="1">
    <source>
        <dbReference type="ARBA" id="ARBA00001974"/>
    </source>
</evidence>
<dbReference type="InterPro" id="IPR051205">
    <property type="entry name" value="UbiH/COQ6_monooxygenase"/>
</dbReference>
<dbReference type="Pfam" id="PF01494">
    <property type="entry name" value="FAD_binding_3"/>
    <property type="match status" value="1"/>
</dbReference>
<dbReference type="PANTHER" id="PTHR43876:SF7">
    <property type="entry name" value="UBIQUINONE BIOSYNTHESIS MONOOXYGENASE COQ6, MITOCHONDRIAL"/>
    <property type="match status" value="1"/>
</dbReference>
<comment type="cofactor">
    <cofactor evidence="1">
        <name>FAD</name>
        <dbReference type="ChEBI" id="CHEBI:57692"/>
    </cofactor>
</comment>
<dbReference type="NCBIfam" id="TIGR01988">
    <property type="entry name" value="Ubi-OHases"/>
    <property type="match status" value="1"/>
</dbReference>
<dbReference type="Proteomes" id="UP000561045">
    <property type="component" value="Unassembled WGS sequence"/>
</dbReference>
<reference evidence="9 10" key="1">
    <citation type="submission" date="2020-08" db="EMBL/GenBank/DDBJ databases">
        <title>Genomic Encyclopedia of Type Strains, Phase IV (KMG-IV): sequencing the most valuable type-strain genomes for metagenomic binning, comparative biology and taxonomic classification.</title>
        <authorList>
            <person name="Goeker M."/>
        </authorList>
    </citation>
    <scope>NUCLEOTIDE SEQUENCE [LARGE SCALE GENOMIC DNA]</scope>
    <source>
        <strain evidence="9 10">DSM 106739</strain>
    </source>
</reference>
<keyword evidence="4" id="KW-0285">Flavoprotein</keyword>
<dbReference type="NCBIfam" id="NF005788">
    <property type="entry name" value="PRK07608.1-3"/>
    <property type="match status" value="1"/>
</dbReference>
<organism evidence="9 10">
    <name type="scientific">Niveibacterium umoris</name>
    <dbReference type="NCBI Taxonomy" id="1193620"/>
    <lineage>
        <taxon>Bacteria</taxon>
        <taxon>Pseudomonadati</taxon>
        <taxon>Pseudomonadota</taxon>
        <taxon>Betaproteobacteria</taxon>
        <taxon>Rhodocyclales</taxon>
        <taxon>Rhodocyclaceae</taxon>
        <taxon>Niveibacterium</taxon>
    </lineage>
</organism>
<keyword evidence="10" id="KW-1185">Reference proteome</keyword>
<dbReference type="GO" id="GO:0016705">
    <property type="term" value="F:oxidoreductase activity, acting on paired donors, with incorporation or reduction of molecular oxygen"/>
    <property type="evidence" value="ECO:0007669"/>
    <property type="project" value="InterPro"/>
</dbReference>
<comment type="similarity">
    <text evidence="3">Belongs to the UbiH/COQ6 family.</text>
</comment>
<accession>A0A840BH03</accession>
<dbReference type="InterPro" id="IPR010971">
    <property type="entry name" value="UbiH/COQ6"/>
</dbReference>
<keyword evidence="5" id="KW-0274">FAD</keyword>
<keyword evidence="6" id="KW-0560">Oxidoreductase</keyword>
<comment type="pathway">
    <text evidence="2">Cofactor biosynthesis; ubiquinone biosynthesis.</text>
</comment>
<name>A0A840BH03_9RHOO</name>
<keyword evidence="7" id="KW-0503">Monooxygenase</keyword>
<evidence type="ECO:0000256" key="7">
    <source>
        <dbReference type="ARBA" id="ARBA00023033"/>
    </source>
</evidence>
<dbReference type="SUPFAM" id="SSF51905">
    <property type="entry name" value="FAD/NAD(P)-binding domain"/>
    <property type="match status" value="1"/>
</dbReference>
<keyword evidence="9" id="KW-0830">Ubiquinone</keyword>
<dbReference type="InterPro" id="IPR002938">
    <property type="entry name" value="FAD-bd"/>
</dbReference>
<evidence type="ECO:0000259" key="8">
    <source>
        <dbReference type="Pfam" id="PF01494"/>
    </source>
</evidence>
<evidence type="ECO:0000256" key="2">
    <source>
        <dbReference type="ARBA" id="ARBA00004749"/>
    </source>
</evidence>
<protein>
    <submittedName>
        <fullName evidence="9">Ubiquinone biosynthesis UbiH/UbiF/VisC/COQ6 family hydroxylase</fullName>
    </submittedName>
</protein>
<feature type="domain" description="FAD-binding" evidence="8">
    <location>
        <begin position="153"/>
        <end position="325"/>
    </location>
</feature>
<evidence type="ECO:0000256" key="4">
    <source>
        <dbReference type="ARBA" id="ARBA00022630"/>
    </source>
</evidence>
<gene>
    <name evidence="9" type="ORF">GGR36_002139</name>
</gene>
<proteinExistence type="inferred from homology"/>
<dbReference type="EMBL" id="JACIET010000001">
    <property type="protein sequence ID" value="MBB4012831.1"/>
    <property type="molecule type" value="Genomic_DNA"/>
</dbReference>
<dbReference type="GO" id="GO:0006744">
    <property type="term" value="P:ubiquinone biosynthetic process"/>
    <property type="evidence" value="ECO:0007669"/>
    <property type="project" value="UniProtKB-UniPathway"/>
</dbReference>
<dbReference type="GO" id="GO:0004497">
    <property type="term" value="F:monooxygenase activity"/>
    <property type="evidence" value="ECO:0007669"/>
    <property type="project" value="UniProtKB-KW"/>
</dbReference>
<dbReference type="PRINTS" id="PR00420">
    <property type="entry name" value="RNGMNOXGNASE"/>
</dbReference>
<sequence>MASFAHIPLVARMELDILIVGAGLAGGSLACALAASPLRIGMLETRAPRRPEGWDARVYAVSPTNVEFLNRIRAWPHLDHDRIGRVEQMQVFGDDGGELGFSAYDAGLDALAWILEASPLACELWETLRRQPNLTLLCPARPAALSIEADAATVTLEDGRQIRARLIVAADGADSWVRAAAQLAVHTTAYGELGVVANFGCELPHRDTAFQWFRDDGILAWLPLPENRISIVWSTPEAHARDLLAMPGEAFCEKVAAAGKHRLGKLTLLTPPAGFPLRLMQVPQVVAPRVALIGDAAHAIHPLSGHGINLGFQDARVLADLLCALPSHRDCGELVTLRRYARARNEEVRLMQGVTHALNRLFRPRNPLLVALRNRGMQLTDHIPLVRSALVRYAAGLI</sequence>
<dbReference type="Gene3D" id="3.50.50.60">
    <property type="entry name" value="FAD/NAD(P)-binding domain"/>
    <property type="match status" value="2"/>
</dbReference>